<accession>A0A7D9M2Y7</accession>
<name>A0A7D9M2Y7_PARCT</name>
<comment type="caution">
    <text evidence="1">The sequence shown here is derived from an EMBL/GenBank/DDBJ whole genome shotgun (WGS) entry which is preliminary data.</text>
</comment>
<proteinExistence type="predicted"/>
<dbReference type="AlphaFoldDB" id="A0A7D9M2Y7"/>
<dbReference type="Proteomes" id="UP001152795">
    <property type="component" value="Unassembled WGS sequence"/>
</dbReference>
<evidence type="ECO:0000313" key="1">
    <source>
        <dbReference type="EMBL" id="CAB4042589.1"/>
    </source>
</evidence>
<gene>
    <name evidence="1" type="ORF">PACLA_8A041283</name>
</gene>
<protein>
    <submittedName>
        <fullName evidence="1">Uncharacterized protein</fullName>
    </submittedName>
</protein>
<organism evidence="1 2">
    <name type="scientific">Paramuricea clavata</name>
    <name type="common">Red gorgonian</name>
    <name type="synonym">Violescent sea-whip</name>
    <dbReference type="NCBI Taxonomy" id="317549"/>
    <lineage>
        <taxon>Eukaryota</taxon>
        <taxon>Metazoa</taxon>
        <taxon>Cnidaria</taxon>
        <taxon>Anthozoa</taxon>
        <taxon>Octocorallia</taxon>
        <taxon>Malacalcyonacea</taxon>
        <taxon>Plexauridae</taxon>
        <taxon>Paramuricea</taxon>
    </lineage>
</organism>
<keyword evidence="2" id="KW-1185">Reference proteome</keyword>
<dbReference type="PANTHER" id="PTHR31751:SF7">
    <property type="entry name" value="THAP-TYPE DOMAIN-CONTAINING PROTEIN"/>
    <property type="match status" value="1"/>
</dbReference>
<dbReference type="OrthoDB" id="5976191at2759"/>
<dbReference type="EMBL" id="CACRXK020030431">
    <property type="protein sequence ID" value="CAB4042589.1"/>
    <property type="molecule type" value="Genomic_DNA"/>
</dbReference>
<reference evidence="1" key="1">
    <citation type="submission" date="2020-04" db="EMBL/GenBank/DDBJ databases">
        <authorList>
            <person name="Alioto T."/>
            <person name="Alioto T."/>
            <person name="Gomez Garrido J."/>
        </authorList>
    </citation>
    <scope>NUCLEOTIDE SEQUENCE</scope>
    <source>
        <strain evidence="1">A484AB</strain>
    </source>
</reference>
<evidence type="ECO:0000313" key="2">
    <source>
        <dbReference type="Proteomes" id="UP001152795"/>
    </source>
</evidence>
<sequence>MDNWFGVLHHVAGEHEWADGECNHGPLVETEKEKPILNKNSKALDAIRKIVTDPRFLKTLDQYVTFRHTSKLENFNSMLLKYAPKRVSFQNEAYLARTLVAVIDHNNNLDRNPSLSLSGSLKHHKVYSKRSKNWRVQVVKEEKSYDFWPTLVSRIMKKRVDDEKTVLRKNEMSSDHPKTIAPSIAMKPVPKTGDLVQRSLSRFSTVSSTECYGDDNML</sequence>
<dbReference type="PANTHER" id="PTHR31751">
    <property type="entry name" value="SI:CH211-108C17.2-RELATED-RELATED"/>
    <property type="match status" value="1"/>
</dbReference>